<keyword evidence="11" id="KW-0472">Membrane</keyword>
<dbReference type="AlphaFoldDB" id="A0A1F5LBA7"/>
<evidence type="ECO:0000256" key="10">
    <source>
        <dbReference type="SAM" id="MobiDB-lite"/>
    </source>
</evidence>
<dbReference type="InterPro" id="IPR013320">
    <property type="entry name" value="ConA-like_dom_sf"/>
</dbReference>
<keyword evidence="9" id="KW-0326">Glycosidase</keyword>
<protein>
    <recommendedName>
        <fullName evidence="4">endo-1,3(4)-beta-glucanase</fullName>
        <ecNumber evidence="4">3.2.1.6</ecNumber>
    </recommendedName>
</protein>
<evidence type="ECO:0000256" key="11">
    <source>
        <dbReference type="SAM" id="Phobius"/>
    </source>
</evidence>
<feature type="region of interest" description="Disordered" evidence="10">
    <location>
        <begin position="1"/>
        <end position="41"/>
    </location>
</feature>
<evidence type="ECO:0000256" key="1">
    <source>
        <dbReference type="ARBA" id="ARBA00000124"/>
    </source>
</evidence>
<dbReference type="EMBL" id="LXJU01000017">
    <property type="protein sequence ID" value="OGE50280.1"/>
    <property type="molecule type" value="Genomic_DNA"/>
</dbReference>
<keyword evidence="14" id="KW-1185">Reference proteome</keyword>
<dbReference type="FunFam" id="2.60.120.200:FF:000114">
    <property type="entry name" value="Probable endo-1,3(4)-beta-glucanase NFIA_089530"/>
    <property type="match status" value="1"/>
</dbReference>
<dbReference type="GO" id="GO:0052861">
    <property type="term" value="F:endo-1,3(4)-beta-glucanase activity"/>
    <property type="evidence" value="ECO:0007669"/>
    <property type="project" value="UniProtKB-EC"/>
</dbReference>
<dbReference type="STRING" id="1835702.A0A1F5LBA7"/>
<evidence type="ECO:0000313" key="14">
    <source>
        <dbReference type="Proteomes" id="UP000177622"/>
    </source>
</evidence>
<evidence type="ECO:0000256" key="8">
    <source>
        <dbReference type="ARBA" id="ARBA00023288"/>
    </source>
</evidence>
<dbReference type="InterPro" id="IPR050546">
    <property type="entry name" value="Glycosyl_Hydrlase_16"/>
</dbReference>
<gene>
    <name evidence="13" type="ORF">PENARI_c017G01931</name>
</gene>
<dbReference type="PANTHER" id="PTHR10963:SF42">
    <property type="entry name" value="PUTATIVE (AFU_ORTHOLOGUE AFUA_5G02280)-RELATED"/>
    <property type="match status" value="1"/>
</dbReference>
<keyword evidence="7" id="KW-0378">Hydrolase</keyword>
<proteinExistence type="inferred from homology"/>
<organism evidence="13 14">
    <name type="scientific">Penicillium arizonense</name>
    <dbReference type="NCBI Taxonomy" id="1835702"/>
    <lineage>
        <taxon>Eukaryota</taxon>
        <taxon>Fungi</taxon>
        <taxon>Dikarya</taxon>
        <taxon>Ascomycota</taxon>
        <taxon>Pezizomycotina</taxon>
        <taxon>Eurotiomycetes</taxon>
        <taxon>Eurotiomycetidae</taxon>
        <taxon>Eurotiales</taxon>
        <taxon>Aspergillaceae</taxon>
        <taxon>Penicillium</taxon>
    </lineage>
</organism>
<dbReference type="EC" id="3.2.1.6" evidence="4"/>
<evidence type="ECO:0000256" key="4">
    <source>
        <dbReference type="ARBA" id="ARBA00012599"/>
    </source>
</evidence>
<evidence type="ECO:0000313" key="13">
    <source>
        <dbReference type="EMBL" id="OGE50280.1"/>
    </source>
</evidence>
<keyword evidence="6" id="KW-0336">GPI-anchor</keyword>
<evidence type="ECO:0000256" key="5">
    <source>
        <dbReference type="ARBA" id="ARBA00022475"/>
    </source>
</evidence>
<dbReference type="OrthoDB" id="192832at2759"/>
<dbReference type="GeneID" id="34578991"/>
<sequence length="387" mass="42644">MLDHYAQNDHGQFQSGGQIPESGFSRASAQPPAYGSWGEDAEDQYSRWDPRGWSLKNKIFLAVGIIVVIVAVIVGSVLGVRANRYPNYSSLDYSLVDTYSGSSFFDNFEYYTDTDPAHGFVQYISRENAEWLNLTYATSTSAVLRVDTTYSGSEAASGRQSVRITSNNTYAHGLFIFDILHTPYGCGTWPALWLTDPNNWPAHGEIDVVEAANKGTYGNQATLHTSEGCSMGVKRKEYGTVQNKNCYYEANEYSGCGVKGTESTYGPEFNSNGGGVYAMELRDAGIRVWQWARSSIPSDVTSGSPDPSTWGEAFADFPNTDCDMGSHFKNQSIIANIDLCGDWAGASKYYTDQSSCSGTCETYVRDNADKFSTAYWEFSSFKVYQAS</sequence>
<comment type="similarity">
    <text evidence="3">Belongs to the glycosyl hydrolase 16 family.</text>
</comment>
<comment type="catalytic activity">
    <reaction evidence="1">
        <text>Endohydrolysis of (1-&gt;3)- or (1-&gt;4)-linkages in beta-D-glucans when the glucose residue whose reducing group is involved in the linkage to be hydrolyzed is itself substituted at C-3.</text>
        <dbReference type="EC" id="3.2.1.6"/>
    </reaction>
</comment>
<keyword evidence="5" id="KW-1003">Cell membrane</keyword>
<keyword evidence="8" id="KW-0449">Lipoprotein</keyword>
<comment type="caution">
    <text evidence="13">The sequence shown here is derived from an EMBL/GenBank/DDBJ whole genome shotgun (WGS) entry which is preliminary data.</text>
</comment>
<evidence type="ECO:0000256" key="6">
    <source>
        <dbReference type="ARBA" id="ARBA00022622"/>
    </source>
</evidence>
<dbReference type="Gene3D" id="2.60.120.200">
    <property type="match status" value="1"/>
</dbReference>
<name>A0A1F5LBA7_PENAI</name>
<dbReference type="GO" id="GO:0005886">
    <property type="term" value="C:plasma membrane"/>
    <property type="evidence" value="ECO:0007669"/>
    <property type="project" value="UniProtKB-SubCell"/>
</dbReference>
<dbReference type="Proteomes" id="UP000177622">
    <property type="component" value="Unassembled WGS sequence"/>
</dbReference>
<feature type="domain" description="GH16" evidence="12">
    <location>
        <begin position="86"/>
        <end position="352"/>
    </location>
</feature>
<accession>A0A1F5LBA7</accession>
<comment type="subcellular location">
    <subcellularLocation>
        <location evidence="2">Cell membrane</location>
        <topology evidence="2">Lipid-anchor</topology>
        <topology evidence="2">GPI-anchor</topology>
    </subcellularLocation>
</comment>
<keyword evidence="11" id="KW-0812">Transmembrane</keyword>
<dbReference type="GO" id="GO:0009251">
    <property type="term" value="P:glucan catabolic process"/>
    <property type="evidence" value="ECO:0007669"/>
    <property type="project" value="TreeGrafter"/>
</dbReference>
<evidence type="ECO:0000256" key="9">
    <source>
        <dbReference type="ARBA" id="ARBA00023295"/>
    </source>
</evidence>
<reference evidence="13 14" key="1">
    <citation type="journal article" date="2016" name="Sci. Rep.">
        <title>Penicillium arizonense, a new, genome sequenced fungal species, reveals a high chemical diversity in secreted metabolites.</title>
        <authorList>
            <person name="Grijseels S."/>
            <person name="Nielsen J.C."/>
            <person name="Randelovic M."/>
            <person name="Nielsen J."/>
            <person name="Nielsen K.F."/>
            <person name="Workman M."/>
            <person name="Frisvad J.C."/>
        </authorList>
    </citation>
    <scope>NUCLEOTIDE SEQUENCE [LARGE SCALE GENOMIC DNA]</scope>
    <source>
        <strain evidence="13 14">CBS 141311</strain>
    </source>
</reference>
<evidence type="ECO:0000256" key="7">
    <source>
        <dbReference type="ARBA" id="ARBA00022801"/>
    </source>
</evidence>
<keyword evidence="11" id="KW-1133">Transmembrane helix</keyword>
<dbReference type="InterPro" id="IPR000757">
    <property type="entry name" value="Beta-glucanase-like"/>
</dbReference>
<dbReference type="CDD" id="cd02181">
    <property type="entry name" value="GH16_fungal_Lam16A_glucanase"/>
    <property type="match status" value="1"/>
</dbReference>
<feature type="transmembrane region" description="Helical" evidence="11">
    <location>
        <begin position="59"/>
        <end position="80"/>
    </location>
</feature>
<keyword evidence="6" id="KW-0325">Glycoprotein</keyword>
<dbReference type="PANTHER" id="PTHR10963">
    <property type="entry name" value="GLYCOSYL HYDROLASE-RELATED"/>
    <property type="match status" value="1"/>
</dbReference>
<evidence type="ECO:0000256" key="2">
    <source>
        <dbReference type="ARBA" id="ARBA00004609"/>
    </source>
</evidence>
<dbReference type="RefSeq" id="XP_022485729.1">
    <property type="nucleotide sequence ID" value="XM_022634257.1"/>
</dbReference>
<dbReference type="PROSITE" id="PS51762">
    <property type="entry name" value="GH16_2"/>
    <property type="match status" value="1"/>
</dbReference>
<dbReference type="GO" id="GO:0098552">
    <property type="term" value="C:side of membrane"/>
    <property type="evidence" value="ECO:0007669"/>
    <property type="project" value="UniProtKB-KW"/>
</dbReference>
<dbReference type="SUPFAM" id="SSF49899">
    <property type="entry name" value="Concanavalin A-like lectins/glucanases"/>
    <property type="match status" value="1"/>
</dbReference>
<evidence type="ECO:0000256" key="3">
    <source>
        <dbReference type="ARBA" id="ARBA00006865"/>
    </source>
</evidence>
<evidence type="ECO:0000259" key="12">
    <source>
        <dbReference type="PROSITE" id="PS51762"/>
    </source>
</evidence>
<dbReference type="Pfam" id="PF26113">
    <property type="entry name" value="GH16_XgeA"/>
    <property type="match status" value="1"/>
</dbReference>